<sequence>MKEEAVEEEEEDGQQEDRVEPSLDIDEEDQMTLTQYLASKGTPVTHSSVCTQAIRRSPRATRRKTLELAMVRDNFEVPSSAVERAQEIRANLDVQYPSFVKIMLHSHVTKGIPTAFCRMYLPDRDALFILEDEEGKEYEAKYIASRTGLSGGWRRFAVEHNLLEGDAVVYHLVETYKFKVLIVRGTNQSEVDGAIGLLELDRNLRDTKSGEVTKEKGKRREKTRKRKVYLEEEEECERSTSFVDFADFSIIVSGINLDYHIPESVRLKYYELCRAQKSYLHGGLLETLSSASAADIICDTVKVADAIKSSNIYTPQSDFTICDKTLSGFEFLGIELGFLRARITKLAGLAEQLGDTPRVKRYQQAKLQINLAEEEVKTLEARLQEAQQVKMRCTSDIKLLKKYLNRDEIMFLEEAKAPW</sequence>
<dbReference type="InterPro" id="IPR015300">
    <property type="entry name" value="DNA-bd_pseudobarrel_sf"/>
</dbReference>
<protein>
    <submittedName>
        <fullName evidence="9">OLC1v1008311C3</fullName>
    </submittedName>
</protein>
<dbReference type="SUPFAM" id="SSF101936">
    <property type="entry name" value="DNA-binding pseudobarrel domain"/>
    <property type="match status" value="1"/>
</dbReference>
<evidence type="ECO:0000256" key="6">
    <source>
        <dbReference type="SAM" id="Coils"/>
    </source>
</evidence>
<name>A0AAV1DLF1_OLDCO</name>
<feature type="region of interest" description="Disordered" evidence="7">
    <location>
        <begin position="1"/>
        <end position="26"/>
    </location>
</feature>
<gene>
    <name evidence="9" type="ORF">OLC1_LOCUS16700</name>
</gene>
<keyword evidence="5" id="KW-0539">Nucleus</keyword>
<feature type="domain" description="TF-B3" evidence="8">
    <location>
        <begin position="112"/>
        <end position="186"/>
    </location>
</feature>
<evidence type="ECO:0000259" key="8">
    <source>
        <dbReference type="PROSITE" id="PS50863"/>
    </source>
</evidence>
<keyword evidence="10" id="KW-1185">Reference proteome</keyword>
<keyword evidence="4" id="KW-0804">Transcription</keyword>
<evidence type="ECO:0000256" key="4">
    <source>
        <dbReference type="ARBA" id="ARBA00023163"/>
    </source>
</evidence>
<accession>A0AAV1DLF1</accession>
<evidence type="ECO:0000256" key="2">
    <source>
        <dbReference type="ARBA" id="ARBA00023015"/>
    </source>
</evidence>
<evidence type="ECO:0000313" key="10">
    <source>
        <dbReference type="Proteomes" id="UP001161247"/>
    </source>
</evidence>
<dbReference type="InterPro" id="IPR003340">
    <property type="entry name" value="B3_DNA-bd"/>
</dbReference>
<evidence type="ECO:0000256" key="7">
    <source>
        <dbReference type="SAM" id="MobiDB-lite"/>
    </source>
</evidence>
<evidence type="ECO:0000313" key="9">
    <source>
        <dbReference type="EMBL" id="CAI9108651.1"/>
    </source>
</evidence>
<reference evidence="9" key="1">
    <citation type="submission" date="2023-03" db="EMBL/GenBank/DDBJ databases">
        <authorList>
            <person name="Julca I."/>
        </authorList>
    </citation>
    <scope>NUCLEOTIDE SEQUENCE</scope>
</reference>
<organism evidence="9 10">
    <name type="scientific">Oldenlandia corymbosa var. corymbosa</name>
    <dbReference type="NCBI Taxonomy" id="529605"/>
    <lineage>
        <taxon>Eukaryota</taxon>
        <taxon>Viridiplantae</taxon>
        <taxon>Streptophyta</taxon>
        <taxon>Embryophyta</taxon>
        <taxon>Tracheophyta</taxon>
        <taxon>Spermatophyta</taxon>
        <taxon>Magnoliopsida</taxon>
        <taxon>eudicotyledons</taxon>
        <taxon>Gunneridae</taxon>
        <taxon>Pentapetalae</taxon>
        <taxon>asterids</taxon>
        <taxon>lamiids</taxon>
        <taxon>Gentianales</taxon>
        <taxon>Rubiaceae</taxon>
        <taxon>Rubioideae</taxon>
        <taxon>Spermacoceae</taxon>
        <taxon>Hedyotis-Oldenlandia complex</taxon>
        <taxon>Oldenlandia</taxon>
    </lineage>
</organism>
<keyword evidence="2" id="KW-0805">Transcription regulation</keyword>
<dbReference type="InterPro" id="IPR044837">
    <property type="entry name" value="REM16-like"/>
</dbReference>
<dbReference type="PANTHER" id="PTHR31391:SF135">
    <property type="entry name" value="B3 DOMAIN-CONTAINING PROTEIN OS01G0234100-LIKE ISOFORM X1"/>
    <property type="match status" value="1"/>
</dbReference>
<evidence type="ECO:0000256" key="5">
    <source>
        <dbReference type="ARBA" id="ARBA00023242"/>
    </source>
</evidence>
<evidence type="ECO:0000256" key="1">
    <source>
        <dbReference type="ARBA" id="ARBA00004123"/>
    </source>
</evidence>
<dbReference type="Pfam" id="PF02362">
    <property type="entry name" value="B3"/>
    <property type="match status" value="1"/>
</dbReference>
<comment type="subcellular location">
    <subcellularLocation>
        <location evidence="1">Nucleus</location>
    </subcellularLocation>
</comment>
<feature type="compositionally biased region" description="Acidic residues" evidence="7">
    <location>
        <begin position="1"/>
        <end position="14"/>
    </location>
</feature>
<feature type="coiled-coil region" evidence="6">
    <location>
        <begin position="362"/>
        <end position="396"/>
    </location>
</feature>
<dbReference type="Proteomes" id="UP001161247">
    <property type="component" value="Chromosome 6"/>
</dbReference>
<keyword evidence="6" id="KW-0175">Coiled coil</keyword>
<dbReference type="AlphaFoldDB" id="A0AAV1DLF1"/>
<dbReference type="CDD" id="cd10017">
    <property type="entry name" value="B3_DNA"/>
    <property type="match status" value="1"/>
</dbReference>
<dbReference type="PROSITE" id="PS50863">
    <property type="entry name" value="B3"/>
    <property type="match status" value="1"/>
</dbReference>
<dbReference type="EMBL" id="OX459123">
    <property type="protein sequence ID" value="CAI9108651.1"/>
    <property type="molecule type" value="Genomic_DNA"/>
</dbReference>
<proteinExistence type="predicted"/>
<dbReference type="GO" id="GO:0003677">
    <property type="term" value="F:DNA binding"/>
    <property type="evidence" value="ECO:0007669"/>
    <property type="project" value="UniProtKB-KW"/>
</dbReference>
<evidence type="ECO:0000256" key="3">
    <source>
        <dbReference type="ARBA" id="ARBA00023125"/>
    </source>
</evidence>
<keyword evidence="3" id="KW-0238">DNA-binding</keyword>
<dbReference type="GO" id="GO:0005634">
    <property type="term" value="C:nucleus"/>
    <property type="evidence" value="ECO:0007669"/>
    <property type="project" value="UniProtKB-SubCell"/>
</dbReference>
<dbReference type="SMART" id="SM01019">
    <property type="entry name" value="B3"/>
    <property type="match status" value="1"/>
</dbReference>
<dbReference type="Gene3D" id="2.40.330.10">
    <property type="entry name" value="DNA-binding pseudobarrel domain"/>
    <property type="match status" value="1"/>
</dbReference>
<dbReference type="PANTHER" id="PTHR31391">
    <property type="entry name" value="B3 DOMAIN-CONTAINING PROTEIN OS11G0197600-RELATED"/>
    <property type="match status" value="1"/>
</dbReference>